<dbReference type="Pfam" id="PF00201">
    <property type="entry name" value="UDPGT"/>
    <property type="match status" value="2"/>
</dbReference>
<feature type="region of interest" description="Disordered" evidence="3">
    <location>
        <begin position="1"/>
        <end position="33"/>
    </location>
</feature>
<organism evidence="4 5">
    <name type="scientific">Tetracentron sinense</name>
    <name type="common">Spur-leaf</name>
    <dbReference type="NCBI Taxonomy" id="13715"/>
    <lineage>
        <taxon>Eukaryota</taxon>
        <taxon>Viridiplantae</taxon>
        <taxon>Streptophyta</taxon>
        <taxon>Embryophyta</taxon>
        <taxon>Tracheophyta</taxon>
        <taxon>Spermatophyta</taxon>
        <taxon>Magnoliopsida</taxon>
        <taxon>Trochodendrales</taxon>
        <taxon>Trochodendraceae</taxon>
        <taxon>Tetracentron</taxon>
    </lineage>
</organism>
<sequence length="900" mass="100792">MASIGGVVEPPLRSVEPEAIDIPRSSPHGTEEMGRPHALAIPFPAQGHVIPLMELSHCLAEHGFKITFVNTDFIHERVMKALPDDSKNKNQIHLVSIPDGMGPEEDRNQLGKLFECVSRTMPSYLEELIEEVNESGKDKITCIIADEHMGLAVKVAKKLGIPQAAFWPTNACLRALIIRIPELIEAGVIDANGMTRKQEMIQLSSTLPVMDTTKLPWHCFDSPMVQQTIFHSLFTNNQAVKDADWLLCNSFYEIEPSAYPLNPNLLPIGPLLAGSRQRQLVGNFWQEDSTCLNWLNQQPACSVIYVSFGSFTVLEESQFHELALGLELTGHRFLWVVRPDLSAGQAATYPDGFQARVADRGKIVSWAPQQKVLAHPSIACFMTHCGWNSTMEGLSMGVPFLCWPYFADQFLNQSYISDVWKVGLRLNSDDNGIISREEVKNKPEAIEIPRSSPHGTEEMGRPHALAIPFPAQGHVIPLMELSHCLADHGFKITFVNTDFIHERVMKALPDDSKNKNQIHLVSIPDGMGPEEDRNQLGKLFECVSRTMPSYLEELIEEVNESGKDKITCIIADEHMGLAVKVAKKLGIPQAAFWPTNACLRALIIRIPELIEAGVIDANGMTKKQEMIQLFSTLPVMDTTQLPWHCFDDPMLQQTVFHNLFTNNQAVKDADWLLCNSFYEIEPSAYPLNPNLLPIGPLLAGSRQRQLVGNFWEEDSTCLNWLNQQPACSVIYVSFGSFTVFEETQFHELALGLELTGHRFLWVVRPDLSAEQAATYPDGFQARVADRGRIVSWAPQQKVLAHPSIACFMTHCGWNSTMEGLSMGVPFLCWPYFADQFLNQSYISDVWKVGLRLNSDDNGIISREEVKNKVEEVLGHEKIRERALTLKEMADKSVSEGGSSR</sequence>
<gene>
    <name evidence="4" type="ORF">HHK36_031852</name>
</gene>
<evidence type="ECO:0000256" key="2">
    <source>
        <dbReference type="ARBA" id="ARBA00022679"/>
    </source>
</evidence>
<evidence type="ECO:0000313" key="5">
    <source>
        <dbReference type="Proteomes" id="UP000655225"/>
    </source>
</evidence>
<comment type="similarity">
    <text evidence="1">Belongs to the UDP-glycosyltransferase family.</text>
</comment>
<evidence type="ECO:0000256" key="1">
    <source>
        <dbReference type="ARBA" id="ARBA00009995"/>
    </source>
</evidence>
<dbReference type="OrthoDB" id="5835829at2759"/>
<dbReference type="OMA" id="TEEMGRP"/>
<protein>
    <submittedName>
        <fullName evidence="4">Uncharacterized protein</fullName>
    </submittedName>
</protein>
<evidence type="ECO:0000313" key="4">
    <source>
        <dbReference type="EMBL" id="KAF8370113.1"/>
    </source>
</evidence>
<dbReference type="GO" id="GO:0080044">
    <property type="term" value="F:quercetin 7-O-glucosyltransferase activity"/>
    <property type="evidence" value="ECO:0007669"/>
    <property type="project" value="TreeGrafter"/>
</dbReference>
<name>A0A834Y8X2_TETSI</name>
<keyword evidence="5" id="KW-1185">Reference proteome</keyword>
<comment type="caution">
    <text evidence="4">The sequence shown here is derived from an EMBL/GenBank/DDBJ whole genome shotgun (WGS) entry which is preliminary data.</text>
</comment>
<dbReference type="InterPro" id="IPR002213">
    <property type="entry name" value="UDP_glucos_trans"/>
</dbReference>
<dbReference type="EMBL" id="JABCRI010000260">
    <property type="protein sequence ID" value="KAF8370113.1"/>
    <property type="molecule type" value="Genomic_DNA"/>
</dbReference>
<dbReference type="Proteomes" id="UP000655225">
    <property type="component" value="Unassembled WGS sequence"/>
</dbReference>
<dbReference type="PANTHER" id="PTHR11926:SF1412">
    <property type="entry name" value="UDP-GLYCOSYLTRANSFERASE 83A1-LIKE"/>
    <property type="match status" value="1"/>
</dbReference>
<dbReference type="FunFam" id="3.40.50.2000:FF:000108">
    <property type="entry name" value="UDP-glycosyltransferase 83A1"/>
    <property type="match status" value="2"/>
</dbReference>
<accession>A0A834Y8X2</accession>
<dbReference type="FunFam" id="3.40.50.2000:FF:000061">
    <property type="entry name" value="UDP-glycosyltransferase 83A1"/>
    <property type="match status" value="2"/>
</dbReference>
<dbReference type="SUPFAM" id="SSF53756">
    <property type="entry name" value="UDP-Glycosyltransferase/glycogen phosphorylase"/>
    <property type="match status" value="2"/>
</dbReference>
<dbReference type="PANTHER" id="PTHR11926">
    <property type="entry name" value="GLUCOSYL/GLUCURONOSYL TRANSFERASES"/>
    <property type="match status" value="1"/>
</dbReference>
<dbReference type="Gene3D" id="3.40.50.2000">
    <property type="entry name" value="Glycogen Phosphorylase B"/>
    <property type="match status" value="4"/>
</dbReference>
<reference evidence="4 5" key="1">
    <citation type="submission" date="2020-04" db="EMBL/GenBank/DDBJ databases">
        <title>Plant Genome Project.</title>
        <authorList>
            <person name="Zhang R.-G."/>
        </authorList>
    </citation>
    <scope>NUCLEOTIDE SEQUENCE [LARGE SCALE GENOMIC DNA]</scope>
    <source>
        <strain evidence="4">YNK0</strain>
        <tissue evidence="4">Leaf</tissue>
    </source>
</reference>
<evidence type="ECO:0000256" key="3">
    <source>
        <dbReference type="SAM" id="MobiDB-lite"/>
    </source>
</evidence>
<dbReference type="GO" id="GO:0080043">
    <property type="term" value="F:quercetin 3-O-glucosyltransferase activity"/>
    <property type="evidence" value="ECO:0007669"/>
    <property type="project" value="TreeGrafter"/>
</dbReference>
<dbReference type="CDD" id="cd03784">
    <property type="entry name" value="GT1_Gtf-like"/>
    <property type="match status" value="2"/>
</dbReference>
<keyword evidence="2" id="KW-0808">Transferase</keyword>
<dbReference type="AlphaFoldDB" id="A0A834Y8X2"/>
<proteinExistence type="inferred from homology"/>